<evidence type="ECO:0000256" key="5">
    <source>
        <dbReference type="ARBA" id="ARBA00023163"/>
    </source>
</evidence>
<dbReference type="AlphaFoldDB" id="A0A0N4V5J4"/>
<dbReference type="PROSITE" id="PS50217">
    <property type="entry name" value="BZIP"/>
    <property type="match status" value="1"/>
</dbReference>
<accession>A0A0N4V5J4</accession>
<evidence type="ECO:0000256" key="4">
    <source>
        <dbReference type="ARBA" id="ARBA00023125"/>
    </source>
</evidence>
<feature type="compositionally biased region" description="Basic and acidic residues" evidence="7">
    <location>
        <begin position="112"/>
        <end position="137"/>
    </location>
</feature>
<evidence type="ECO:0000259" key="8">
    <source>
        <dbReference type="PROSITE" id="PS50217"/>
    </source>
</evidence>
<dbReference type="OrthoDB" id="6022300at2759"/>
<dbReference type="Proteomes" id="UP000274131">
    <property type="component" value="Unassembled WGS sequence"/>
</dbReference>
<evidence type="ECO:0000256" key="7">
    <source>
        <dbReference type="SAM" id="MobiDB-lite"/>
    </source>
</evidence>
<dbReference type="Gene3D" id="1.20.5.170">
    <property type="match status" value="1"/>
</dbReference>
<gene>
    <name evidence="9" type="ORF">EVEC_LOCUS5117</name>
</gene>
<reference evidence="11" key="1">
    <citation type="submission" date="2017-02" db="UniProtKB">
        <authorList>
            <consortium name="WormBaseParasite"/>
        </authorList>
    </citation>
    <scope>IDENTIFICATION</scope>
</reference>
<dbReference type="CDD" id="cd14695">
    <property type="entry name" value="bZIP_HLF"/>
    <property type="match status" value="1"/>
</dbReference>
<dbReference type="SMART" id="SM00338">
    <property type="entry name" value="BRLZ"/>
    <property type="match status" value="1"/>
</dbReference>
<dbReference type="WBParaSite" id="EVEC_0000550601-mRNA-1">
    <property type="protein sequence ID" value="EVEC_0000550601-mRNA-1"/>
    <property type="gene ID" value="EVEC_0000550601"/>
</dbReference>
<keyword evidence="10" id="KW-1185">Reference proteome</keyword>
<organism evidence="11">
    <name type="scientific">Enterobius vermicularis</name>
    <name type="common">Human pinworm</name>
    <dbReference type="NCBI Taxonomy" id="51028"/>
    <lineage>
        <taxon>Eukaryota</taxon>
        <taxon>Metazoa</taxon>
        <taxon>Ecdysozoa</taxon>
        <taxon>Nematoda</taxon>
        <taxon>Chromadorea</taxon>
        <taxon>Rhabditida</taxon>
        <taxon>Spirurina</taxon>
        <taxon>Oxyuridomorpha</taxon>
        <taxon>Oxyuroidea</taxon>
        <taxon>Oxyuridae</taxon>
        <taxon>Enterobius</taxon>
    </lineage>
</organism>
<dbReference type="FunFam" id="1.20.5.170:FF:000025">
    <property type="entry name" value="nuclear factor interleukin-3-regulated protein-like"/>
    <property type="match status" value="1"/>
</dbReference>
<comment type="subcellular location">
    <subcellularLocation>
        <location evidence="1">Nucleus</location>
    </subcellularLocation>
</comment>
<dbReference type="InterPro" id="IPR040223">
    <property type="entry name" value="PAR_bZIP"/>
</dbReference>
<dbReference type="PANTHER" id="PTHR11988">
    <property type="entry name" value="THYROTROPH EMBRYONIC FACTOR RELATED"/>
    <property type="match status" value="1"/>
</dbReference>
<dbReference type="STRING" id="51028.A0A0N4V5J4"/>
<evidence type="ECO:0000256" key="3">
    <source>
        <dbReference type="ARBA" id="ARBA00023015"/>
    </source>
</evidence>
<evidence type="ECO:0000313" key="9">
    <source>
        <dbReference type="EMBL" id="VDD90366.1"/>
    </source>
</evidence>
<evidence type="ECO:0000313" key="10">
    <source>
        <dbReference type="Proteomes" id="UP000274131"/>
    </source>
</evidence>
<protein>
    <submittedName>
        <fullName evidence="11">BZIP domain-containing protein</fullName>
    </submittedName>
</protein>
<dbReference type="GO" id="GO:0000981">
    <property type="term" value="F:DNA-binding transcription factor activity, RNA polymerase II-specific"/>
    <property type="evidence" value="ECO:0007669"/>
    <property type="project" value="TreeGrafter"/>
</dbReference>
<dbReference type="EMBL" id="UXUI01008058">
    <property type="protein sequence ID" value="VDD90366.1"/>
    <property type="molecule type" value="Genomic_DNA"/>
</dbReference>
<dbReference type="SUPFAM" id="SSF57959">
    <property type="entry name" value="Leucine zipper domain"/>
    <property type="match status" value="1"/>
</dbReference>
<comment type="similarity">
    <text evidence="2">Belongs to the bZIP family. NFIL3 subfamily.</text>
</comment>
<evidence type="ECO:0000256" key="6">
    <source>
        <dbReference type="ARBA" id="ARBA00023242"/>
    </source>
</evidence>
<name>A0A0N4V5J4_ENTVE</name>
<dbReference type="Pfam" id="PF07716">
    <property type="entry name" value="bZIP_2"/>
    <property type="match status" value="1"/>
</dbReference>
<dbReference type="GO" id="GO:0000978">
    <property type="term" value="F:RNA polymerase II cis-regulatory region sequence-specific DNA binding"/>
    <property type="evidence" value="ECO:0007669"/>
    <property type="project" value="TreeGrafter"/>
</dbReference>
<evidence type="ECO:0000313" key="11">
    <source>
        <dbReference type="WBParaSite" id="EVEC_0000550601-mRNA-1"/>
    </source>
</evidence>
<feature type="compositionally biased region" description="Low complexity" evidence="7">
    <location>
        <begin position="85"/>
        <end position="98"/>
    </location>
</feature>
<keyword evidence="5" id="KW-0804">Transcription</keyword>
<proteinExistence type="inferred from homology"/>
<dbReference type="InterPro" id="IPR004827">
    <property type="entry name" value="bZIP"/>
</dbReference>
<evidence type="ECO:0000256" key="1">
    <source>
        <dbReference type="ARBA" id="ARBA00004123"/>
    </source>
</evidence>
<sequence>MSANAAELTAALSLLRPPLTTTFPQIPAFTFSDPSALLLLTQQLQNVQKLSSLPLASVTSTTSNITAQSLKKSSVINDIQPPASPQSSPSSSAVSSSPQPSPQRRHAAPVPQEKKDEAYYERRRKNNDAAKRSRDARRQKEELIAAKAAFLEQENIRLRSQIELLKNEIAALRVMLISSHATNFDGTQTKVEQ</sequence>
<keyword evidence="4" id="KW-0238">DNA-binding</keyword>
<keyword evidence="3" id="KW-0805">Transcription regulation</keyword>
<evidence type="ECO:0000256" key="2">
    <source>
        <dbReference type="ARBA" id="ARBA00006079"/>
    </source>
</evidence>
<dbReference type="GO" id="GO:0005634">
    <property type="term" value="C:nucleus"/>
    <property type="evidence" value="ECO:0007669"/>
    <property type="project" value="UniProtKB-SubCell"/>
</dbReference>
<reference evidence="9 10" key="2">
    <citation type="submission" date="2018-10" db="EMBL/GenBank/DDBJ databases">
        <authorList>
            <consortium name="Pathogen Informatics"/>
        </authorList>
    </citation>
    <scope>NUCLEOTIDE SEQUENCE [LARGE SCALE GENOMIC DNA]</scope>
</reference>
<dbReference type="PANTHER" id="PTHR11988:SF56">
    <property type="entry name" value="TRANSCRIPTION FACTOR CES-2"/>
    <property type="match status" value="1"/>
</dbReference>
<keyword evidence="6" id="KW-0539">Nucleus</keyword>
<dbReference type="InterPro" id="IPR046347">
    <property type="entry name" value="bZIP_sf"/>
</dbReference>
<feature type="region of interest" description="Disordered" evidence="7">
    <location>
        <begin position="77"/>
        <end position="137"/>
    </location>
</feature>
<feature type="domain" description="BZIP" evidence="8">
    <location>
        <begin position="116"/>
        <end position="179"/>
    </location>
</feature>